<organism evidence="1">
    <name type="scientific">uncultured Caudovirales phage</name>
    <dbReference type="NCBI Taxonomy" id="2100421"/>
    <lineage>
        <taxon>Viruses</taxon>
        <taxon>Duplodnaviria</taxon>
        <taxon>Heunggongvirae</taxon>
        <taxon>Uroviricota</taxon>
        <taxon>Caudoviricetes</taxon>
        <taxon>Peduoviridae</taxon>
        <taxon>Maltschvirus</taxon>
        <taxon>Maltschvirus maltsch</taxon>
    </lineage>
</organism>
<evidence type="ECO:0000313" key="1">
    <source>
        <dbReference type="EMBL" id="CAB5217039.1"/>
    </source>
</evidence>
<reference evidence="1" key="1">
    <citation type="submission" date="2020-05" db="EMBL/GenBank/DDBJ databases">
        <authorList>
            <person name="Chiriac C."/>
            <person name="Salcher M."/>
            <person name="Ghai R."/>
            <person name="Kavagutti S V."/>
        </authorList>
    </citation>
    <scope>NUCLEOTIDE SEQUENCE</scope>
</reference>
<proteinExistence type="predicted"/>
<gene>
    <name evidence="1" type="ORF">UFOVP199_35</name>
</gene>
<dbReference type="EMBL" id="LR798244">
    <property type="protein sequence ID" value="CAB5217039.1"/>
    <property type="molecule type" value="Genomic_DNA"/>
</dbReference>
<name>A0A6J7WLU7_9CAUD</name>
<evidence type="ECO:0008006" key="2">
    <source>
        <dbReference type="Google" id="ProtNLM"/>
    </source>
</evidence>
<sequence length="134" mass="14308">MTITAMREAIATNLATISGLRTSAYVPDNPTPPIAVVVPSRTDYDMAFHRGMDSFNFQIILIGHRVSERNAQSSLDAFINSSGATSIKQAVESSNTLGGSAFDIRVTEMSNYGPLAIGETQYLSATFSVSVIAN</sequence>
<accession>A0A6J7WLU7</accession>
<protein>
    <recommendedName>
        <fullName evidence="2">Tail completion protein</fullName>
    </recommendedName>
</protein>